<dbReference type="InterPro" id="IPR036259">
    <property type="entry name" value="MFS_trans_sf"/>
</dbReference>
<accession>A0A0H3J186</accession>
<feature type="transmembrane region" description="Helical" evidence="8">
    <location>
        <begin position="267"/>
        <end position="288"/>
    </location>
</feature>
<dbReference type="PATRIC" id="fig|1262449.3.peg.269"/>
<dbReference type="EMBL" id="CP009268">
    <property type="protein sequence ID" value="AJA50465.1"/>
    <property type="molecule type" value="Genomic_DNA"/>
</dbReference>
<dbReference type="InterPro" id="IPR004638">
    <property type="entry name" value="EmrB-like"/>
</dbReference>
<dbReference type="PROSITE" id="PS50850">
    <property type="entry name" value="MFS"/>
    <property type="match status" value="1"/>
</dbReference>
<name>A0A0H3J186_CLOPA</name>
<evidence type="ECO:0000313" key="13">
    <source>
        <dbReference type="Proteomes" id="UP000030905"/>
    </source>
</evidence>
<dbReference type="Gene3D" id="1.20.1720.10">
    <property type="entry name" value="Multidrug resistance protein D"/>
    <property type="match status" value="1"/>
</dbReference>
<reference evidence="11 12" key="3">
    <citation type="journal article" name="Genome Announc.">
        <title>Improved Draft Genome Sequence of Clostridium pasteurianum Strain ATCC 6013 (DSM 525) Using a Hybrid Next-Generation Sequencing Approach.</title>
        <authorList>
            <person name="Pyne M.E."/>
            <person name="Utturkar S."/>
            <person name="Brown S.D."/>
            <person name="Moo-Young M."/>
            <person name="Chung D.A."/>
            <person name="Chou C.P."/>
        </authorList>
    </citation>
    <scope>NUCLEOTIDE SEQUENCE [LARGE SCALE GENOMIC DNA]</scope>
    <source>
        <strain evidence="11 12">ATCC 6013</strain>
    </source>
</reference>
<feature type="transmembrane region" description="Helical" evidence="8">
    <location>
        <begin position="44"/>
        <end position="63"/>
    </location>
</feature>
<dbReference type="PROSITE" id="PS51257">
    <property type="entry name" value="PROKAR_LIPOPROTEIN"/>
    <property type="match status" value="1"/>
</dbReference>
<evidence type="ECO:0000256" key="8">
    <source>
        <dbReference type="SAM" id="Phobius"/>
    </source>
</evidence>
<dbReference type="InterPro" id="IPR005829">
    <property type="entry name" value="Sugar_transporter_CS"/>
</dbReference>
<feature type="transmembrane region" description="Helical" evidence="8">
    <location>
        <begin position="7"/>
        <end position="32"/>
    </location>
</feature>
<evidence type="ECO:0000256" key="3">
    <source>
        <dbReference type="ARBA" id="ARBA00022448"/>
    </source>
</evidence>
<keyword evidence="3" id="KW-0813">Transport</keyword>
<comment type="similarity">
    <text evidence="2">Belongs to the major facilitator superfamily. EmrB family.</text>
</comment>
<keyword evidence="5 8" id="KW-0812">Transmembrane</keyword>
<dbReference type="PRINTS" id="PR01036">
    <property type="entry name" value="TCRTETB"/>
</dbReference>
<evidence type="ECO:0000256" key="6">
    <source>
        <dbReference type="ARBA" id="ARBA00022989"/>
    </source>
</evidence>
<dbReference type="RefSeq" id="WP_003441042.1">
    <property type="nucleotide sequence ID" value="NZ_ANZB01000001.1"/>
</dbReference>
<feature type="transmembrane region" description="Helical" evidence="8">
    <location>
        <begin position="163"/>
        <end position="183"/>
    </location>
</feature>
<keyword evidence="6 8" id="KW-1133">Transmembrane helix</keyword>
<sequence>MKKNKVILGFTALIIGCFLSILDSTIVNIALPDIANYFNESINNISWITTGYLLSFSVFLIIGSKIADQFGRKKVFIIGLIVFGGASGLCGFSNSILFLIIMRFIQGIGAAILTPVIIPLGLEIFGKEKRGFIIGVSGAISALAAASGPPLGGIMLEYLNWKTIFYVNVPLCMIAVFLGIVFLDESFDNTVSKKIDIAGIILLTLSLFCLTFALLKGGDYGWNSSTIVTLFITFIISMIVFLIIESRISEPMLPLNLFKESTFTNSCICYTMVGFGIAAPLLILNFYLEKILMYSALKSGLILMTLSLSGVVSVPLGSFLSSKIGSRVINFLGIIFMAIATVGLSYIDNNTAILNIRLVLVIFGFGLGFSAQSISSAIKYLPLEKSGMASGIINAGRQIGTCIGVAILVSILNTNVSNAIVNIKTNVKHEINMDKTLNSDIKENMVIEVDNIKSDSNSFSKEDIEKNIDEEGKKVLAKTPQEKRVFVLSNLEQQKSKVLNIIDYSQDIKNKEISKAFNNTFRVSYIILFVFSIFGLFTDKKIRE</sequence>
<evidence type="ECO:0000313" key="12">
    <source>
        <dbReference type="Proteomes" id="UP000028042"/>
    </source>
</evidence>
<dbReference type="eggNOG" id="COG0477">
    <property type="taxonomic scope" value="Bacteria"/>
</dbReference>
<keyword evidence="7 8" id="KW-0472">Membrane</keyword>
<feature type="transmembrane region" description="Helical" evidence="8">
    <location>
        <begin position="227"/>
        <end position="246"/>
    </location>
</feature>
<keyword evidence="13" id="KW-1185">Reference proteome</keyword>
<evidence type="ECO:0000256" key="4">
    <source>
        <dbReference type="ARBA" id="ARBA00022475"/>
    </source>
</evidence>
<feature type="transmembrane region" description="Helical" evidence="8">
    <location>
        <begin position="132"/>
        <end position="151"/>
    </location>
</feature>
<dbReference type="PANTHER" id="PTHR42718:SF9">
    <property type="entry name" value="MAJOR FACILITATOR SUPERFAMILY MULTIDRUG TRANSPORTER MFSC"/>
    <property type="match status" value="1"/>
</dbReference>
<dbReference type="Proteomes" id="UP000030905">
    <property type="component" value="Chromosome"/>
</dbReference>
<dbReference type="Gene3D" id="1.20.1250.20">
    <property type="entry name" value="MFS general substrate transporter like domains"/>
    <property type="match status" value="1"/>
</dbReference>
<dbReference type="SUPFAM" id="SSF103473">
    <property type="entry name" value="MFS general substrate transporter"/>
    <property type="match status" value="1"/>
</dbReference>
<evidence type="ECO:0000259" key="9">
    <source>
        <dbReference type="PROSITE" id="PS50850"/>
    </source>
</evidence>
<dbReference type="NCBIfam" id="TIGR00711">
    <property type="entry name" value="efflux_EmrB"/>
    <property type="match status" value="1"/>
</dbReference>
<feature type="transmembrane region" description="Helical" evidence="8">
    <location>
        <begin position="300"/>
        <end position="321"/>
    </location>
</feature>
<feature type="domain" description="Major facilitator superfamily (MFS) profile" evidence="9">
    <location>
        <begin position="9"/>
        <end position="543"/>
    </location>
</feature>
<feature type="transmembrane region" description="Helical" evidence="8">
    <location>
        <begin position="107"/>
        <end position="125"/>
    </location>
</feature>
<dbReference type="GO" id="GO:0005886">
    <property type="term" value="C:plasma membrane"/>
    <property type="evidence" value="ECO:0007669"/>
    <property type="project" value="UniProtKB-SubCell"/>
</dbReference>
<feature type="transmembrane region" description="Helical" evidence="8">
    <location>
        <begin position="519"/>
        <end position="538"/>
    </location>
</feature>
<evidence type="ECO:0000256" key="7">
    <source>
        <dbReference type="ARBA" id="ARBA00023136"/>
    </source>
</evidence>
<dbReference type="Proteomes" id="UP000028042">
    <property type="component" value="Unassembled WGS sequence"/>
</dbReference>
<dbReference type="PANTHER" id="PTHR42718">
    <property type="entry name" value="MAJOR FACILITATOR SUPERFAMILY MULTIDRUG TRANSPORTER MFSC"/>
    <property type="match status" value="1"/>
</dbReference>
<dbReference type="EMBL" id="JPGY02000001">
    <property type="protein sequence ID" value="KRU13523.1"/>
    <property type="molecule type" value="Genomic_DNA"/>
</dbReference>
<dbReference type="AlphaFoldDB" id="A0A0H3J186"/>
<feature type="transmembrane region" description="Helical" evidence="8">
    <location>
        <begin position="195"/>
        <end position="215"/>
    </location>
</feature>
<evidence type="ECO:0000313" key="11">
    <source>
        <dbReference type="EMBL" id="KRU13523.1"/>
    </source>
</evidence>
<dbReference type="GO" id="GO:0022857">
    <property type="term" value="F:transmembrane transporter activity"/>
    <property type="evidence" value="ECO:0007669"/>
    <property type="project" value="InterPro"/>
</dbReference>
<gene>
    <name evidence="10" type="primary">tcmA1</name>
    <name evidence="10" type="ORF">CLPA_c03770</name>
    <name evidence="11" type="ORF">CP6013_02771</name>
</gene>
<organism evidence="10 13">
    <name type="scientific">Clostridium pasteurianum DSM 525 = ATCC 6013</name>
    <dbReference type="NCBI Taxonomy" id="1262449"/>
    <lineage>
        <taxon>Bacteria</taxon>
        <taxon>Bacillati</taxon>
        <taxon>Bacillota</taxon>
        <taxon>Clostridia</taxon>
        <taxon>Eubacteriales</taxon>
        <taxon>Clostridiaceae</taxon>
        <taxon>Clostridium</taxon>
    </lineage>
</organism>
<evidence type="ECO:0000313" key="10">
    <source>
        <dbReference type="EMBL" id="AJA50465.1"/>
    </source>
</evidence>
<proteinExistence type="inferred from homology"/>
<reference evidence="10 13" key="1">
    <citation type="journal article" date="2015" name="Genome Announc.">
        <title>Complete Genome Sequence of the Nitrogen-Fixing and Solvent-Producing Clostridium pasteurianum DSM 525.</title>
        <authorList>
            <person name="Poehlein A."/>
            <person name="Grosse-Honebrink A."/>
            <person name="Zhang Y."/>
            <person name="Minton N.P."/>
            <person name="Daniel R."/>
        </authorList>
    </citation>
    <scope>NUCLEOTIDE SEQUENCE [LARGE SCALE GENOMIC DNA]</scope>
    <source>
        <strain evidence="10">DSM 525</strain>
        <strain evidence="13">DSM 525 / ATCC 6013</strain>
    </source>
</reference>
<dbReference type="GeneID" id="93072620"/>
<keyword evidence="4" id="KW-1003">Cell membrane</keyword>
<dbReference type="KEGG" id="cpae:CPAST_c03770"/>
<dbReference type="KEGG" id="cpat:CLPA_c03770"/>
<feature type="transmembrane region" description="Helical" evidence="8">
    <location>
        <begin position="75"/>
        <end position="101"/>
    </location>
</feature>
<evidence type="ECO:0000256" key="2">
    <source>
        <dbReference type="ARBA" id="ARBA00008537"/>
    </source>
</evidence>
<feature type="transmembrane region" description="Helical" evidence="8">
    <location>
        <begin position="328"/>
        <end position="347"/>
    </location>
</feature>
<comment type="subcellular location">
    <subcellularLocation>
        <location evidence="1">Cell membrane</location>
        <topology evidence="1">Multi-pass membrane protein</topology>
    </subcellularLocation>
</comment>
<dbReference type="PROSITE" id="PS00216">
    <property type="entry name" value="SUGAR_TRANSPORT_1"/>
    <property type="match status" value="1"/>
</dbReference>
<dbReference type="InterPro" id="IPR020846">
    <property type="entry name" value="MFS_dom"/>
</dbReference>
<dbReference type="Pfam" id="PF07690">
    <property type="entry name" value="MFS_1"/>
    <property type="match status" value="1"/>
</dbReference>
<evidence type="ECO:0000256" key="5">
    <source>
        <dbReference type="ARBA" id="ARBA00022692"/>
    </source>
</evidence>
<feature type="transmembrane region" description="Helical" evidence="8">
    <location>
        <begin position="353"/>
        <end position="371"/>
    </location>
</feature>
<dbReference type="CDD" id="cd17321">
    <property type="entry name" value="MFS_MMR_MDR_like"/>
    <property type="match status" value="1"/>
</dbReference>
<reference evidence="11" key="2">
    <citation type="submission" date="2015-10" db="EMBL/GenBank/DDBJ databases">
        <title>Improved Draft Genome Sequence of Clostridium pasteurianum Strain ATCC 6013 (DSM 525) Using a Hybrid Next-Generation Sequencing Approach.</title>
        <authorList>
            <person name="Pyne M.E."/>
            <person name="Utturkar S.M."/>
            <person name="Brown S.D."/>
            <person name="Moo-Young M."/>
            <person name="Chung D.A."/>
            <person name="Chou P.C."/>
        </authorList>
    </citation>
    <scope>NUCLEOTIDE SEQUENCE</scope>
    <source>
        <strain evidence="11">ATCC 6013</strain>
    </source>
</reference>
<protein>
    <submittedName>
        <fullName evidence="11">Drug resistance transporter, EmrB/QacA subfamily</fullName>
    </submittedName>
    <submittedName>
        <fullName evidence="10">Tetracenomycin C resistance and export protein</fullName>
    </submittedName>
</protein>
<evidence type="ECO:0000256" key="1">
    <source>
        <dbReference type="ARBA" id="ARBA00004651"/>
    </source>
</evidence>
<dbReference type="InterPro" id="IPR011701">
    <property type="entry name" value="MFS"/>
</dbReference>